<accession>A0AAE9G8Q6</accession>
<sequence length="130" mass="15104">MAVTSFSGESLENFIEHLSLPDSFAREVLHSIEDCQTFYINFYGRNHHVTDDLMDYRENKIQNSDITIDIFLKMCNGDILNAFETTFLQTFTVSDMALINRAIKNGETSLEEIYYGFKESPNQRIMKKIL</sequence>
<gene>
    <name evidence="1" type="ORF">fado_49</name>
</gene>
<proteinExistence type="predicted"/>
<protein>
    <submittedName>
        <fullName evidence="1">Uncharacterized protein</fullName>
    </submittedName>
</protein>
<dbReference type="EMBL" id="OM236516">
    <property type="protein sequence ID" value="UNY48764.1"/>
    <property type="molecule type" value="Genomic_DNA"/>
</dbReference>
<organism evidence="1 2">
    <name type="scientific">Bacillus phage FADO</name>
    <dbReference type="NCBI Taxonomy" id="2917160"/>
    <lineage>
        <taxon>Viruses</taxon>
        <taxon>Duplodnaviria</taxon>
        <taxon>Heunggongvirae</taxon>
        <taxon>Uroviricota</taxon>
        <taxon>Caudoviricetes</taxon>
        <taxon>Heleneionescovirinae</taxon>
        <taxon>Zhangjivirus</taxon>
        <taxon>Zhangjivirus fado</taxon>
    </lineage>
</organism>
<evidence type="ECO:0000313" key="2">
    <source>
        <dbReference type="Proteomes" id="UP000831021"/>
    </source>
</evidence>
<dbReference type="Proteomes" id="UP000831021">
    <property type="component" value="Segment"/>
</dbReference>
<name>A0AAE9G8Q6_9CAUD</name>
<evidence type="ECO:0000313" key="1">
    <source>
        <dbReference type="EMBL" id="UNY48764.1"/>
    </source>
</evidence>
<reference evidence="1 2" key="1">
    <citation type="submission" date="2022-01" db="EMBL/GenBank/DDBJ databases">
        <authorList>
            <person name="Stokar-Avihail A."/>
        </authorList>
    </citation>
    <scope>NUCLEOTIDE SEQUENCE [LARGE SCALE GENOMIC DNA]</scope>
</reference>
<keyword evidence="2" id="KW-1185">Reference proteome</keyword>